<dbReference type="GO" id="GO:0022627">
    <property type="term" value="C:cytosolic small ribosomal subunit"/>
    <property type="evidence" value="ECO:0007669"/>
    <property type="project" value="UniProtKB-UniRule"/>
</dbReference>
<evidence type="ECO:0000256" key="4">
    <source>
        <dbReference type="ARBA" id="ARBA00022980"/>
    </source>
</evidence>
<dbReference type="GO" id="GO:0006412">
    <property type="term" value="P:translation"/>
    <property type="evidence" value="ECO:0007669"/>
    <property type="project" value="UniProtKB-UniRule"/>
</dbReference>
<dbReference type="PRINTS" id="PR00973">
    <property type="entry name" value="RIBOSOMALS17"/>
</dbReference>
<comment type="subunit">
    <text evidence="6">Part of the 30S ribosomal subunit.</text>
</comment>
<dbReference type="CDD" id="cd00364">
    <property type="entry name" value="Ribosomal_uS17"/>
    <property type="match status" value="1"/>
</dbReference>
<dbReference type="EMBL" id="CP036349">
    <property type="protein sequence ID" value="QDV76233.1"/>
    <property type="molecule type" value="Genomic_DNA"/>
</dbReference>
<proteinExistence type="inferred from homology"/>
<keyword evidence="3 6" id="KW-0694">RNA-binding</keyword>
<evidence type="ECO:0000256" key="7">
    <source>
        <dbReference type="SAM" id="MobiDB-lite"/>
    </source>
</evidence>
<evidence type="ECO:0000256" key="2">
    <source>
        <dbReference type="ARBA" id="ARBA00022730"/>
    </source>
</evidence>
<dbReference type="Pfam" id="PF00366">
    <property type="entry name" value="Ribosomal_S17"/>
    <property type="match status" value="1"/>
</dbReference>
<comment type="function">
    <text evidence="6">One of the primary rRNA binding proteins, it binds specifically to the 5'-end of 16S ribosomal RNA.</text>
</comment>
<dbReference type="NCBIfam" id="TIGR03635">
    <property type="entry name" value="uS17_bact"/>
    <property type="match status" value="1"/>
</dbReference>
<dbReference type="KEGG" id="bmei:Spa11_44580"/>
<dbReference type="PANTHER" id="PTHR10744:SF1">
    <property type="entry name" value="SMALL RIBOSOMAL SUBUNIT PROTEIN US17M"/>
    <property type="match status" value="1"/>
</dbReference>
<dbReference type="Proteomes" id="UP000316426">
    <property type="component" value="Chromosome"/>
</dbReference>
<dbReference type="PANTHER" id="PTHR10744">
    <property type="entry name" value="40S RIBOSOMAL PROTEIN S11 FAMILY MEMBER"/>
    <property type="match status" value="1"/>
</dbReference>
<dbReference type="InterPro" id="IPR012340">
    <property type="entry name" value="NA-bd_OB-fold"/>
</dbReference>
<organism evidence="8 9">
    <name type="scientific">Botrimarina mediterranea</name>
    <dbReference type="NCBI Taxonomy" id="2528022"/>
    <lineage>
        <taxon>Bacteria</taxon>
        <taxon>Pseudomonadati</taxon>
        <taxon>Planctomycetota</taxon>
        <taxon>Planctomycetia</taxon>
        <taxon>Pirellulales</taxon>
        <taxon>Lacipirellulaceae</taxon>
        <taxon>Botrimarina</taxon>
    </lineage>
</organism>
<sequence>MPKKQVIGVVTSDRASKTRRVEIDRLVKHPKYGKFIHRRTVCHVHDEQNESGEGDTVEIIECPPKSKLKRWELVRVVAKNQAVDLVALRAAQKAQLAAEASSGAEGQQAADSQQSGAEG</sequence>
<comment type="similarity">
    <text evidence="1 6">Belongs to the universal ribosomal protein uS17 family.</text>
</comment>
<dbReference type="GO" id="GO:0003735">
    <property type="term" value="F:structural constituent of ribosome"/>
    <property type="evidence" value="ECO:0007669"/>
    <property type="project" value="UniProtKB-UniRule"/>
</dbReference>
<protein>
    <recommendedName>
        <fullName evidence="6">Small ribosomal subunit protein uS17</fullName>
    </recommendedName>
</protein>
<evidence type="ECO:0000256" key="6">
    <source>
        <dbReference type="HAMAP-Rule" id="MF_01345"/>
    </source>
</evidence>
<reference evidence="8 9" key="1">
    <citation type="submission" date="2019-02" db="EMBL/GenBank/DDBJ databases">
        <title>Deep-cultivation of Planctomycetes and their phenomic and genomic characterization uncovers novel biology.</title>
        <authorList>
            <person name="Wiegand S."/>
            <person name="Jogler M."/>
            <person name="Boedeker C."/>
            <person name="Pinto D."/>
            <person name="Vollmers J."/>
            <person name="Rivas-Marin E."/>
            <person name="Kohn T."/>
            <person name="Peeters S.H."/>
            <person name="Heuer A."/>
            <person name="Rast P."/>
            <person name="Oberbeckmann S."/>
            <person name="Bunk B."/>
            <person name="Jeske O."/>
            <person name="Meyerdierks A."/>
            <person name="Storesund J.E."/>
            <person name="Kallscheuer N."/>
            <person name="Luecker S."/>
            <person name="Lage O.M."/>
            <person name="Pohl T."/>
            <person name="Merkel B.J."/>
            <person name="Hornburger P."/>
            <person name="Mueller R.-W."/>
            <person name="Bruemmer F."/>
            <person name="Labrenz M."/>
            <person name="Spormann A.M."/>
            <person name="Op den Camp H."/>
            <person name="Overmann J."/>
            <person name="Amann R."/>
            <person name="Jetten M.S.M."/>
            <person name="Mascher T."/>
            <person name="Medema M.H."/>
            <person name="Devos D.P."/>
            <person name="Kaster A.-K."/>
            <person name="Ovreas L."/>
            <person name="Rohde M."/>
            <person name="Galperin M.Y."/>
            <person name="Jogler C."/>
        </authorList>
    </citation>
    <scope>NUCLEOTIDE SEQUENCE [LARGE SCALE GENOMIC DNA]</scope>
    <source>
        <strain evidence="8 9">Spa11</strain>
    </source>
</reference>
<accession>A0A518KEN0</accession>
<feature type="region of interest" description="Disordered" evidence="7">
    <location>
        <begin position="97"/>
        <end position="119"/>
    </location>
</feature>
<evidence type="ECO:0000313" key="9">
    <source>
        <dbReference type="Proteomes" id="UP000316426"/>
    </source>
</evidence>
<keyword evidence="5 6" id="KW-0687">Ribonucleoprotein</keyword>
<evidence type="ECO:0000256" key="1">
    <source>
        <dbReference type="ARBA" id="ARBA00010254"/>
    </source>
</evidence>
<gene>
    <name evidence="6 8" type="primary">rpsQ</name>
    <name evidence="8" type="ORF">Spa11_44580</name>
</gene>
<dbReference type="InterPro" id="IPR019984">
    <property type="entry name" value="Ribosomal_uS17_bact/chlr"/>
</dbReference>
<dbReference type="SUPFAM" id="SSF50249">
    <property type="entry name" value="Nucleic acid-binding proteins"/>
    <property type="match status" value="1"/>
</dbReference>
<evidence type="ECO:0000313" key="8">
    <source>
        <dbReference type="EMBL" id="QDV76233.1"/>
    </source>
</evidence>
<dbReference type="InterPro" id="IPR000266">
    <property type="entry name" value="Ribosomal_uS17"/>
</dbReference>
<keyword evidence="4 6" id="KW-0689">Ribosomal protein</keyword>
<keyword evidence="9" id="KW-1185">Reference proteome</keyword>
<evidence type="ECO:0000256" key="3">
    <source>
        <dbReference type="ARBA" id="ARBA00022884"/>
    </source>
</evidence>
<keyword evidence="2 6" id="KW-0699">rRNA-binding</keyword>
<dbReference type="Gene3D" id="2.40.50.140">
    <property type="entry name" value="Nucleic acid-binding proteins"/>
    <property type="match status" value="1"/>
</dbReference>
<dbReference type="GO" id="GO:0019843">
    <property type="term" value="F:rRNA binding"/>
    <property type="evidence" value="ECO:0007669"/>
    <property type="project" value="UniProtKB-UniRule"/>
</dbReference>
<dbReference type="HAMAP" id="MF_01345_B">
    <property type="entry name" value="Ribosomal_uS17_B"/>
    <property type="match status" value="1"/>
</dbReference>
<evidence type="ECO:0000256" key="5">
    <source>
        <dbReference type="ARBA" id="ARBA00023274"/>
    </source>
</evidence>
<dbReference type="AlphaFoldDB" id="A0A518KEN0"/>
<dbReference type="NCBIfam" id="NF004123">
    <property type="entry name" value="PRK05610.1"/>
    <property type="match status" value="1"/>
</dbReference>
<name>A0A518KEN0_9BACT</name>